<reference evidence="1" key="1">
    <citation type="submission" date="2014-09" db="EMBL/GenBank/DDBJ databases">
        <authorList>
            <person name="Magalhaes I.L.F."/>
            <person name="Oliveira U."/>
            <person name="Santos F.R."/>
            <person name="Vidigal T.H.D.A."/>
            <person name="Brescovit A.D."/>
            <person name="Santos A.J."/>
        </authorList>
    </citation>
    <scope>NUCLEOTIDE SEQUENCE</scope>
    <source>
        <tissue evidence="1">Shoot tissue taken approximately 20 cm above the soil surface</tissue>
    </source>
</reference>
<dbReference type="EMBL" id="GBRH01229175">
    <property type="protein sequence ID" value="JAD68720.1"/>
    <property type="molecule type" value="Transcribed_RNA"/>
</dbReference>
<sequence>MLFHLTYGCLAEDSPLILFFVIGVNHPKFKN</sequence>
<evidence type="ECO:0000313" key="1">
    <source>
        <dbReference type="EMBL" id="JAD68720.1"/>
    </source>
</evidence>
<dbReference type="AlphaFoldDB" id="A0A0A9C5P8"/>
<protein>
    <submittedName>
        <fullName evidence="1">Uncharacterized protein</fullName>
    </submittedName>
</protein>
<name>A0A0A9C5P8_ARUDO</name>
<accession>A0A0A9C5P8</accession>
<organism evidence="1">
    <name type="scientific">Arundo donax</name>
    <name type="common">Giant reed</name>
    <name type="synonym">Donax arundinaceus</name>
    <dbReference type="NCBI Taxonomy" id="35708"/>
    <lineage>
        <taxon>Eukaryota</taxon>
        <taxon>Viridiplantae</taxon>
        <taxon>Streptophyta</taxon>
        <taxon>Embryophyta</taxon>
        <taxon>Tracheophyta</taxon>
        <taxon>Spermatophyta</taxon>
        <taxon>Magnoliopsida</taxon>
        <taxon>Liliopsida</taxon>
        <taxon>Poales</taxon>
        <taxon>Poaceae</taxon>
        <taxon>PACMAD clade</taxon>
        <taxon>Arundinoideae</taxon>
        <taxon>Arundineae</taxon>
        <taxon>Arundo</taxon>
    </lineage>
</organism>
<reference evidence="1" key="2">
    <citation type="journal article" date="2015" name="Data Brief">
        <title>Shoot transcriptome of the giant reed, Arundo donax.</title>
        <authorList>
            <person name="Barrero R.A."/>
            <person name="Guerrero F.D."/>
            <person name="Moolhuijzen P."/>
            <person name="Goolsby J.A."/>
            <person name="Tidwell J."/>
            <person name="Bellgard S.E."/>
            <person name="Bellgard M.I."/>
        </authorList>
    </citation>
    <scope>NUCLEOTIDE SEQUENCE</scope>
    <source>
        <tissue evidence="1">Shoot tissue taken approximately 20 cm above the soil surface</tissue>
    </source>
</reference>
<proteinExistence type="predicted"/>